<dbReference type="FunFam" id="3.40.640.10:FF:000033">
    <property type="entry name" value="Aspartate aminotransferase"/>
    <property type="match status" value="1"/>
</dbReference>
<evidence type="ECO:0000256" key="1">
    <source>
        <dbReference type="ARBA" id="ARBA00001933"/>
    </source>
</evidence>
<dbReference type="PANTHER" id="PTHR46383:SF1">
    <property type="entry name" value="ASPARTATE AMINOTRANSFERASE"/>
    <property type="match status" value="1"/>
</dbReference>
<evidence type="ECO:0000256" key="3">
    <source>
        <dbReference type="ARBA" id="ARBA00022576"/>
    </source>
</evidence>
<dbReference type="PROSITE" id="PS00105">
    <property type="entry name" value="AA_TRANSFER_CLASS_1"/>
    <property type="match status" value="1"/>
</dbReference>
<dbReference type="EMBL" id="QENZ01000005">
    <property type="protein sequence ID" value="PVX50010.1"/>
    <property type="molecule type" value="Genomic_DNA"/>
</dbReference>
<dbReference type="EC" id="2.6.1.-" evidence="6"/>
<proteinExistence type="inferred from homology"/>
<dbReference type="PANTHER" id="PTHR46383">
    <property type="entry name" value="ASPARTATE AMINOTRANSFERASE"/>
    <property type="match status" value="1"/>
</dbReference>
<evidence type="ECO:0000256" key="4">
    <source>
        <dbReference type="ARBA" id="ARBA00022679"/>
    </source>
</evidence>
<dbReference type="OrthoDB" id="9802328at2"/>
<dbReference type="InterPro" id="IPR050596">
    <property type="entry name" value="AspAT/PAT-like"/>
</dbReference>
<dbReference type="InterPro" id="IPR015422">
    <property type="entry name" value="PyrdxlP-dep_Trfase_small"/>
</dbReference>
<keyword evidence="3 6" id="KW-0032">Aminotransferase</keyword>
<dbReference type="Gene3D" id="3.40.640.10">
    <property type="entry name" value="Type I PLP-dependent aspartate aminotransferase-like (Major domain)"/>
    <property type="match status" value="1"/>
</dbReference>
<dbReference type="Gene3D" id="3.90.1150.10">
    <property type="entry name" value="Aspartate Aminotransferase, domain 1"/>
    <property type="match status" value="1"/>
</dbReference>
<dbReference type="Pfam" id="PF00155">
    <property type="entry name" value="Aminotran_1_2"/>
    <property type="match status" value="1"/>
</dbReference>
<evidence type="ECO:0000313" key="9">
    <source>
        <dbReference type="Proteomes" id="UP000251835"/>
    </source>
</evidence>
<dbReference type="InterPro" id="IPR015424">
    <property type="entry name" value="PyrdxlP-dep_Trfase"/>
</dbReference>
<feature type="domain" description="Aminotransferase class I/classII large" evidence="7">
    <location>
        <begin position="34"/>
        <end position="391"/>
    </location>
</feature>
<keyword evidence="9" id="KW-1185">Reference proteome</keyword>
<name>A0A7L4UQJ5_BALHA</name>
<dbReference type="GO" id="GO:0008483">
    <property type="term" value="F:transaminase activity"/>
    <property type="evidence" value="ECO:0007669"/>
    <property type="project" value="UniProtKB-KW"/>
</dbReference>
<dbReference type="GO" id="GO:0006520">
    <property type="term" value="P:amino acid metabolic process"/>
    <property type="evidence" value="ECO:0007669"/>
    <property type="project" value="InterPro"/>
</dbReference>
<evidence type="ECO:0000256" key="2">
    <source>
        <dbReference type="ARBA" id="ARBA00007441"/>
    </source>
</evidence>
<evidence type="ECO:0000259" key="7">
    <source>
        <dbReference type="Pfam" id="PF00155"/>
    </source>
</evidence>
<comment type="cofactor">
    <cofactor evidence="1 6">
        <name>pyridoxal 5'-phosphate</name>
        <dbReference type="ChEBI" id="CHEBI:597326"/>
    </cofactor>
</comment>
<evidence type="ECO:0000313" key="8">
    <source>
        <dbReference type="EMBL" id="PVX50010.1"/>
    </source>
</evidence>
<dbReference type="PRINTS" id="PR00753">
    <property type="entry name" value="ACCSYNTHASE"/>
</dbReference>
<organism evidence="8 9">
    <name type="scientific">Balneicella halophila</name>
    <dbReference type="NCBI Taxonomy" id="1537566"/>
    <lineage>
        <taxon>Bacteria</taxon>
        <taxon>Pseudomonadati</taxon>
        <taxon>Bacteroidota</taxon>
        <taxon>Bacteroidia</taxon>
        <taxon>Bacteroidales</taxon>
        <taxon>Balneicellaceae</taxon>
        <taxon>Balneicella</taxon>
    </lineage>
</organism>
<reference evidence="8 9" key="1">
    <citation type="submission" date="2018-05" db="EMBL/GenBank/DDBJ databases">
        <title>Genomic Encyclopedia of Type Strains, Phase IV (KMG-IV): sequencing the most valuable type-strain genomes for metagenomic binning, comparative biology and taxonomic classification.</title>
        <authorList>
            <person name="Goeker M."/>
        </authorList>
    </citation>
    <scope>NUCLEOTIDE SEQUENCE [LARGE SCALE GENOMIC DNA]</scope>
    <source>
        <strain evidence="8 9">DSM 28579</strain>
    </source>
</reference>
<dbReference type="InterPro" id="IPR004839">
    <property type="entry name" value="Aminotransferase_I/II_large"/>
</dbReference>
<evidence type="ECO:0000256" key="6">
    <source>
        <dbReference type="RuleBase" id="RU000481"/>
    </source>
</evidence>
<dbReference type="GO" id="GO:0030170">
    <property type="term" value="F:pyridoxal phosphate binding"/>
    <property type="evidence" value="ECO:0007669"/>
    <property type="project" value="InterPro"/>
</dbReference>
<comment type="caution">
    <text evidence="8">The sequence shown here is derived from an EMBL/GenBank/DDBJ whole genome shotgun (WGS) entry which is preliminary data.</text>
</comment>
<dbReference type="AlphaFoldDB" id="A0A7L4UQJ5"/>
<dbReference type="RefSeq" id="WP_116496872.1">
    <property type="nucleotide sequence ID" value="NZ_QENZ01000005.1"/>
</dbReference>
<dbReference type="CDD" id="cd00609">
    <property type="entry name" value="AAT_like"/>
    <property type="match status" value="1"/>
</dbReference>
<evidence type="ECO:0000256" key="5">
    <source>
        <dbReference type="ARBA" id="ARBA00022898"/>
    </source>
</evidence>
<dbReference type="InterPro" id="IPR015421">
    <property type="entry name" value="PyrdxlP-dep_Trfase_major"/>
</dbReference>
<keyword evidence="4 6" id="KW-0808">Transferase</keyword>
<sequence>MSKTILSDKINALENSPTIGMAQKSRELQAQGIDIISLSVGEPDFDTPEHIKEAGIKAIKENYSHYTPVAGYKVLLEAISLKLKRDNDLDYNTNQIVVSCGAKHSLYNIFQCIINPNDEVIIPCPYWVSYSEIVKLAGGVPVFVETGMEDGFKITPSQLKEKINDKTKALFLNSPSNPTGSIYSKQELEEIAKVVADYPNCMIVSDEIYEYITYEGTHESIAQFDFIKDQVVVVNGMSKGYAMTGWRIGYMAGPEWLAKAVSKLQSQLTSGVTSIAQMASIAGLTGTDEPIVKMRNKFKERRDLAVKLMKEIPGFEIETPKAAFYLFPKVNQLFGKTYEDKTINNATDFSLFLLEHARVATVTGEAFGAPDYIRLSYATSNEMIEEALKRIKEAVALLK</sequence>
<dbReference type="InterPro" id="IPR004838">
    <property type="entry name" value="NHTrfase_class1_PyrdxlP-BS"/>
</dbReference>
<protein>
    <recommendedName>
        <fullName evidence="6">Aminotransferase</fullName>
        <ecNumber evidence="6">2.6.1.-</ecNumber>
    </recommendedName>
</protein>
<comment type="similarity">
    <text evidence="2 6">Belongs to the class-I pyridoxal-phosphate-dependent aminotransferase family.</text>
</comment>
<accession>A0A7L4UQJ5</accession>
<dbReference type="SUPFAM" id="SSF53383">
    <property type="entry name" value="PLP-dependent transferases"/>
    <property type="match status" value="1"/>
</dbReference>
<gene>
    <name evidence="8" type="ORF">C7377_1655</name>
</gene>
<keyword evidence="5" id="KW-0663">Pyridoxal phosphate</keyword>
<dbReference type="Proteomes" id="UP000251835">
    <property type="component" value="Unassembled WGS sequence"/>
</dbReference>